<organism evidence="1 2">
    <name type="scientific">Pseudomonas kilonensis</name>
    <dbReference type="NCBI Taxonomy" id="132476"/>
    <lineage>
        <taxon>Bacteria</taxon>
        <taxon>Pseudomonadati</taxon>
        <taxon>Pseudomonadota</taxon>
        <taxon>Gammaproteobacteria</taxon>
        <taxon>Pseudomonadales</taxon>
        <taxon>Pseudomonadaceae</taxon>
        <taxon>Pseudomonas</taxon>
    </lineage>
</organism>
<sequence>MQDVDGSMRSHWASGMGWIIYSLNEVDMMLVQVYGIITQQEMPITLPAKWHKSTTAERLKIVETELDKIPESPATLRIKRIFDRAKVIMDKRNHIAHGVLVLAGTGAGEMQMLRYDKKTDQMLVMTYSELQETEKLARKLSDDLSLLISLCKLYEDFIKPYAPDEIQGGEQIRPYDPSPAV</sequence>
<proteinExistence type="predicted"/>
<dbReference type="Proteomes" id="UP000033662">
    <property type="component" value="Unassembled WGS sequence"/>
</dbReference>
<dbReference type="OrthoDB" id="7068446at2"/>
<name>A0A0F4XLL8_9PSED</name>
<evidence type="ECO:0000313" key="2">
    <source>
        <dbReference type="Proteomes" id="UP000033662"/>
    </source>
</evidence>
<accession>A0A0F4XLL8</accession>
<reference evidence="1 2" key="1">
    <citation type="submission" date="2015-03" db="EMBL/GenBank/DDBJ databases">
        <title>Pseudomonas fluorescens 1855-344 Genome sequencing and assembly.</title>
        <authorList>
            <person name="Eng W.W.H."/>
            <person name="Gan H.M."/>
            <person name="Savka M.A."/>
        </authorList>
    </citation>
    <scope>NUCLEOTIDE SEQUENCE [LARGE SCALE GENOMIC DNA]</scope>
    <source>
        <strain evidence="1 2">1855-344</strain>
    </source>
</reference>
<comment type="caution">
    <text evidence="1">The sequence shown here is derived from an EMBL/GenBank/DDBJ whole genome shotgun (WGS) entry which is preliminary data.</text>
</comment>
<dbReference type="PATRIC" id="fig|132476.4.peg.1960"/>
<evidence type="ECO:0000313" key="1">
    <source>
        <dbReference type="EMBL" id="KKA06223.1"/>
    </source>
</evidence>
<dbReference type="AlphaFoldDB" id="A0A0F4XLL8"/>
<dbReference type="EMBL" id="JZXC01000019">
    <property type="protein sequence ID" value="KKA06223.1"/>
    <property type="molecule type" value="Genomic_DNA"/>
</dbReference>
<gene>
    <name evidence="1" type="ORF">VP02_18920</name>
</gene>
<protein>
    <submittedName>
        <fullName evidence="1">Uncharacterized protein</fullName>
    </submittedName>
</protein>